<dbReference type="Proteomes" id="UP001219518">
    <property type="component" value="Unassembled WGS sequence"/>
</dbReference>
<dbReference type="GO" id="GO:0005634">
    <property type="term" value="C:nucleus"/>
    <property type="evidence" value="ECO:0007669"/>
    <property type="project" value="TreeGrafter"/>
</dbReference>
<accession>A0AAE1HV29</accession>
<comment type="caution">
    <text evidence="1">The sequence shown here is derived from an EMBL/GenBank/DDBJ whole genome shotgun (WGS) entry which is preliminary data.</text>
</comment>
<dbReference type="PANTHER" id="PTHR13475">
    <property type="entry name" value="NEUGRIN"/>
    <property type="match status" value="1"/>
</dbReference>
<keyword evidence="2" id="KW-1185">Reference proteome</keyword>
<evidence type="ECO:0000313" key="1">
    <source>
        <dbReference type="EMBL" id="KAK3927974.1"/>
    </source>
</evidence>
<protein>
    <submittedName>
        <fullName evidence="1">Neugrin</fullName>
    </submittedName>
</protein>
<dbReference type="AlphaFoldDB" id="A0AAE1HV29"/>
<dbReference type="Pfam" id="PF12824">
    <property type="entry name" value="MRP-L20"/>
    <property type="match status" value="1"/>
</dbReference>
<proteinExistence type="predicted"/>
<organism evidence="1 2">
    <name type="scientific">Frankliniella fusca</name>
    <dbReference type="NCBI Taxonomy" id="407009"/>
    <lineage>
        <taxon>Eukaryota</taxon>
        <taxon>Metazoa</taxon>
        <taxon>Ecdysozoa</taxon>
        <taxon>Arthropoda</taxon>
        <taxon>Hexapoda</taxon>
        <taxon>Insecta</taxon>
        <taxon>Pterygota</taxon>
        <taxon>Neoptera</taxon>
        <taxon>Paraneoptera</taxon>
        <taxon>Thysanoptera</taxon>
        <taxon>Terebrantia</taxon>
        <taxon>Thripoidea</taxon>
        <taxon>Thripidae</taxon>
        <taxon>Frankliniella</taxon>
    </lineage>
</organism>
<dbReference type="EMBL" id="JAHWGI010001303">
    <property type="protein sequence ID" value="KAK3927974.1"/>
    <property type="molecule type" value="Genomic_DNA"/>
</dbReference>
<reference evidence="1" key="1">
    <citation type="submission" date="2021-07" db="EMBL/GenBank/DDBJ databases">
        <authorList>
            <person name="Catto M.A."/>
            <person name="Jacobson A."/>
            <person name="Kennedy G."/>
            <person name="Labadie P."/>
            <person name="Hunt B.G."/>
            <person name="Srinivasan R."/>
        </authorList>
    </citation>
    <scope>NUCLEOTIDE SEQUENCE</scope>
    <source>
        <strain evidence="1">PL_HMW_Pooled</strain>
        <tissue evidence="1">Head</tissue>
    </source>
</reference>
<name>A0AAE1HV29_9NEOP</name>
<gene>
    <name evidence="1" type="ORF">KUF71_016259</name>
</gene>
<sequence length="510" mass="59185">MLSLSRSFLVASHVKNCVSYSSHVKRRWKPRKRVENQHPPKNRANYNYLFGRNPGVDGQLEAMNLTEKDLADPDILDNLETQFWNADKVMDDVEREEHINNELLGIYQVTRKHFKEKKYPNMLFWDEKQEIKTLYAQDPEKWTIMRLAFSYPASPAVIKKVIKADWKLRTQEDIEKHDERVKKNWEAFKNGTLDMPNESLKKHLQTFSNRGKMASNFSSMKEVDVSRKSRKQEYNGTKDILKDGGVFGEIYKSYKRLQKSDTEDVKDNIVSGNHEGSIEKGLQAISYRPNDGNFVIPSEVQNVEKRTKEPLPLEEMQRRVLQDTSNANLSIDEQKFVQGFLETQKVERNYDLPRDPIGIKANESVERAWAHIKRDEAQRQITPTKAIKIEIVDNLREGGEVGLSQEPQKDAMKNAHKFVDMSRLSDAHRKQDKEILASFRTAKAARTDLDNETLTAAVKEYVSSHSSDGYPLQIVIPKELWKEGALYRVKDRFYTDDGEFLYRVPGLVKD</sequence>
<reference evidence="1" key="2">
    <citation type="journal article" date="2023" name="BMC Genomics">
        <title>Pest status, molecular evolution, and epigenetic factors derived from the genome assembly of Frankliniella fusca, a thysanopteran phytovirus vector.</title>
        <authorList>
            <person name="Catto M.A."/>
            <person name="Labadie P.E."/>
            <person name="Jacobson A.L."/>
            <person name="Kennedy G.G."/>
            <person name="Srinivasan R."/>
            <person name="Hunt B.G."/>
        </authorList>
    </citation>
    <scope>NUCLEOTIDE SEQUENCE</scope>
    <source>
        <strain evidence="1">PL_HMW_Pooled</strain>
    </source>
</reference>
<dbReference type="InterPro" id="IPR010487">
    <property type="entry name" value="NGRN/Rrg9"/>
</dbReference>
<dbReference type="PANTHER" id="PTHR13475:SF3">
    <property type="entry name" value="NEUGRIN"/>
    <property type="match status" value="1"/>
</dbReference>
<evidence type="ECO:0000313" key="2">
    <source>
        <dbReference type="Proteomes" id="UP001219518"/>
    </source>
</evidence>